<organism evidence="4 5">
    <name type="scientific">Prauserella flavalba</name>
    <dbReference type="NCBI Taxonomy" id="1477506"/>
    <lineage>
        <taxon>Bacteria</taxon>
        <taxon>Bacillati</taxon>
        <taxon>Actinomycetota</taxon>
        <taxon>Actinomycetes</taxon>
        <taxon>Pseudonocardiales</taxon>
        <taxon>Pseudonocardiaceae</taxon>
        <taxon>Prauserella</taxon>
    </lineage>
</organism>
<dbReference type="GO" id="GO:0043190">
    <property type="term" value="C:ATP-binding cassette (ABC) transporter complex"/>
    <property type="evidence" value="ECO:0007669"/>
    <property type="project" value="InterPro"/>
</dbReference>
<dbReference type="AlphaFoldDB" id="A0A318LNJ2"/>
<name>A0A318LNJ2_9PSEU</name>
<dbReference type="RefSeq" id="WP_110335937.1">
    <property type="nucleotide sequence ID" value="NZ_MASU01000005.1"/>
</dbReference>
<sequence>MSPTPRRGLGLIAVATLALAGCGQSAANDDGGSGDADTLVFASIPSEESTSLQEAFQPVIDMLEQETGKQIEFQQATDYAAIIEGQRAGKIDIAQYGAFSYVLARNSGVETTAVASQVEEKGGEPGYQSYGIVNAASPVRDLAGFQGKKTCFVDPGSTSGYLYPTAGLINEGIDPESGITPVMAGGHDASVLAVASGQCEVGFAMDSMVDTQLIQKGQLKQGDVRTVWRSEVIAGPPIAVSDELDPALRGKIARAIQEKANVDYLRSNGFCGEDCVVGDDVWGFAKVDDGFFDGVRRVCDITKDEQCTTS</sequence>
<dbReference type="NCBIfam" id="TIGR01098">
    <property type="entry name" value="3A0109s03R"/>
    <property type="match status" value="1"/>
</dbReference>
<dbReference type="SUPFAM" id="SSF53850">
    <property type="entry name" value="Periplasmic binding protein-like II"/>
    <property type="match status" value="1"/>
</dbReference>
<dbReference type="PANTHER" id="PTHR35841:SF1">
    <property type="entry name" value="PHOSPHONATES-BINDING PERIPLASMIC PROTEIN"/>
    <property type="match status" value="1"/>
</dbReference>
<keyword evidence="5" id="KW-1185">Reference proteome</keyword>
<feature type="signal peptide" evidence="3">
    <location>
        <begin position="1"/>
        <end position="26"/>
    </location>
</feature>
<dbReference type="OrthoDB" id="9764656at2"/>
<evidence type="ECO:0000313" key="4">
    <source>
        <dbReference type="EMBL" id="PXY35931.1"/>
    </source>
</evidence>
<comment type="caution">
    <text evidence="4">The sequence shown here is derived from an EMBL/GenBank/DDBJ whole genome shotgun (WGS) entry which is preliminary data.</text>
</comment>
<dbReference type="EMBL" id="MASU01000005">
    <property type="protein sequence ID" value="PXY35931.1"/>
    <property type="molecule type" value="Genomic_DNA"/>
</dbReference>
<evidence type="ECO:0000256" key="2">
    <source>
        <dbReference type="ARBA" id="ARBA00022729"/>
    </source>
</evidence>
<protein>
    <submittedName>
        <fullName evidence="4">Phosphate starvation-inducible protein PhoH</fullName>
    </submittedName>
</protein>
<dbReference type="Proteomes" id="UP000247892">
    <property type="component" value="Unassembled WGS sequence"/>
</dbReference>
<reference evidence="4 5" key="1">
    <citation type="submission" date="2016-07" db="EMBL/GenBank/DDBJ databases">
        <title>Draft genome sequence of Prauserella sp. YIM 121212, isolated from alkaline soil.</title>
        <authorList>
            <person name="Ruckert C."/>
            <person name="Albersmeier A."/>
            <person name="Jiang C.-L."/>
            <person name="Jiang Y."/>
            <person name="Kalinowski J."/>
            <person name="Schneider O."/>
            <person name="Winkler A."/>
            <person name="Zotchev S.B."/>
        </authorList>
    </citation>
    <scope>NUCLEOTIDE SEQUENCE [LARGE SCALE GENOMIC DNA]</scope>
    <source>
        <strain evidence="4 5">YIM 121212</strain>
    </source>
</reference>
<dbReference type="Pfam" id="PF12974">
    <property type="entry name" value="Phosphonate-bd"/>
    <property type="match status" value="1"/>
</dbReference>
<dbReference type="PANTHER" id="PTHR35841">
    <property type="entry name" value="PHOSPHONATES-BINDING PERIPLASMIC PROTEIN"/>
    <property type="match status" value="1"/>
</dbReference>
<accession>A0A318LNJ2</accession>
<feature type="chain" id="PRO_5016453698" evidence="3">
    <location>
        <begin position="27"/>
        <end position="310"/>
    </location>
</feature>
<evidence type="ECO:0000313" key="5">
    <source>
        <dbReference type="Proteomes" id="UP000247892"/>
    </source>
</evidence>
<dbReference type="PROSITE" id="PS51257">
    <property type="entry name" value="PROKAR_LIPOPROTEIN"/>
    <property type="match status" value="1"/>
</dbReference>
<gene>
    <name evidence="4" type="ORF">BA062_10740</name>
</gene>
<dbReference type="GO" id="GO:0055085">
    <property type="term" value="P:transmembrane transport"/>
    <property type="evidence" value="ECO:0007669"/>
    <property type="project" value="InterPro"/>
</dbReference>
<dbReference type="InterPro" id="IPR005770">
    <property type="entry name" value="PhnD"/>
</dbReference>
<evidence type="ECO:0000256" key="1">
    <source>
        <dbReference type="ARBA" id="ARBA00007162"/>
    </source>
</evidence>
<comment type="similarity">
    <text evidence="1">Belongs to the phosphate/phosphite/phosphonate binding protein family.</text>
</comment>
<dbReference type="Gene3D" id="3.40.190.10">
    <property type="entry name" value="Periplasmic binding protein-like II"/>
    <property type="match status" value="2"/>
</dbReference>
<evidence type="ECO:0000256" key="3">
    <source>
        <dbReference type="SAM" id="SignalP"/>
    </source>
</evidence>
<keyword evidence="2 3" id="KW-0732">Signal</keyword>
<proteinExistence type="inferred from homology"/>
<dbReference type="CDD" id="cd01071">
    <property type="entry name" value="PBP2_PhnD_like"/>
    <property type="match status" value="1"/>
</dbReference>